<dbReference type="GO" id="GO:0003743">
    <property type="term" value="F:translation initiation factor activity"/>
    <property type="evidence" value="ECO:0007669"/>
    <property type="project" value="UniProtKB-KW"/>
</dbReference>
<dbReference type="InterPro" id="IPR042529">
    <property type="entry name" value="IF_2B-like_C"/>
</dbReference>
<evidence type="ECO:0000256" key="2">
    <source>
        <dbReference type="ARBA" id="ARBA00007251"/>
    </source>
</evidence>
<dbReference type="EMBL" id="KV748858">
    <property type="protein sequence ID" value="OCL12587.1"/>
    <property type="molecule type" value="Genomic_DNA"/>
</dbReference>
<dbReference type="AlphaFoldDB" id="A0A8E2JXA7"/>
<evidence type="ECO:0000256" key="6">
    <source>
        <dbReference type="ARBA" id="ARBA00044147"/>
    </source>
</evidence>
<proteinExistence type="inferred from homology"/>
<dbReference type="Proteomes" id="UP000250140">
    <property type="component" value="Unassembled WGS sequence"/>
</dbReference>
<comment type="similarity">
    <text evidence="2 9">Belongs to the eIF-2B alpha/beta/delta subunits family.</text>
</comment>
<keyword evidence="12" id="KW-1185">Reference proteome</keyword>
<dbReference type="Gene3D" id="3.40.50.10470">
    <property type="entry name" value="Translation initiation factor eif-2b, domain 2"/>
    <property type="match status" value="1"/>
</dbReference>
<gene>
    <name evidence="11" type="ORF">AOQ84DRAFT_386014</name>
</gene>
<feature type="region of interest" description="Disordered" evidence="10">
    <location>
        <begin position="1"/>
        <end position="127"/>
    </location>
</feature>
<dbReference type="InterPro" id="IPR037171">
    <property type="entry name" value="NagB/RpiA_transferase-like"/>
</dbReference>
<dbReference type="GO" id="GO:0005829">
    <property type="term" value="C:cytosol"/>
    <property type="evidence" value="ECO:0007669"/>
    <property type="project" value="UniProtKB-SubCell"/>
</dbReference>
<dbReference type="Pfam" id="PF01008">
    <property type="entry name" value="IF-2B"/>
    <property type="match status" value="1"/>
</dbReference>
<evidence type="ECO:0000313" key="11">
    <source>
        <dbReference type="EMBL" id="OCL12587.1"/>
    </source>
</evidence>
<dbReference type="OrthoDB" id="10254737at2759"/>
<dbReference type="InterPro" id="IPR000649">
    <property type="entry name" value="IF-2B-related"/>
</dbReference>
<name>A0A8E2JXA7_9PEZI</name>
<comment type="subunit">
    <text evidence="8">Component of the translation initiation factor 2B (eIF2B) complex which is a heterodecamer of two sets of five different subunits: alpha, beta, gamma, delta and epsilon. Subunits alpha, beta and delta comprise a regulatory subcomplex and subunits epsilon and gamma comprise a catalytic subcomplex. Within the complex, the hexameric regulatory complex resides at the center, with the two heterodimeric catalytic subcomplexes bound on opposite sides.</text>
</comment>
<keyword evidence="5" id="KW-0648">Protein biosynthesis</keyword>
<evidence type="ECO:0000256" key="3">
    <source>
        <dbReference type="ARBA" id="ARBA00022490"/>
    </source>
</evidence>
<dbReference type="PANTHER" id="PTHR10233">
    <property type="entry name" value="TRANSLATION INITIATION FACTOR EIF-2B"/>
    <property type="match status" value="1"/>
</dbReference>
<evidence type="ECO:0000313" key="12">
    <source>
        <dbReference type="Proteomes" id="UP000250140"/>
    </source>
</evidence>
<reference evidence="11 12" key="1">
    <citation type="journal article" date="2016" name="Nat. Commun.">
        <title>Ectomycorrhizal ecology is imprinted in the genome of the dominant symbiotic fungus Cenococcum geophilum.</title>
        <authorList>
            <consortium name="DOE Joint Genome Institute"/>
            <person name="Peter M."/>
            <person name="Kohler A."/>
            <person name="Ohm R.A."/>
            <person name="Kuo A."/>
            <person name="Krutzmann J."/>
            <person name="Morin E."/>
            <person name="Arend M."/>
            <person name="Barry K.W."/>
            <person name="Binder M."/>
            <person name="Choi C."/>
            <person name="Clum A."/>
            <person name="Copeland A."/>
            <person name="Grisel N."/>
            <person name="Haridas S."/>
            <person name="Kipfer T."/>
            <person name="LaButti K."/>
            <person name="Lindquist E."/>
            <person name="Lipzen A."/>
            <person name="Maire R."/>
            <person name="Meier B."/>
            <person name="Mihaltcheva S."/>
            <person name="Molinier V."/>
            <person name="Murat C."/>
            <person name="Poggeler S."/>
            <person name="Quandt C.A."/>
            <person name="Sperisen C."/>
            <person name="Tritt A."/>
            <person name="Tisserant E."/>
            <person name="Crous P.W."/>
            <person name="Henrissat B."/>
            <person name="Nehls U."/>
            <person name="Egli S."/>
            <person name="Spatafora J.W."/>
            <person name="Grigoriev I.V."/>
            <person name="Martin F.M."/>
        </authorList>
    </citation>
    <scope>NUCLEOTIDE SEQUENCE [LARGE SCALE GENOMIC DNA]</scope>
    <source>
        <strain evidence="11 12">CBS 207.34</strain>
    </source>
</reference>
<dbReference type="PANTHER" id="PTHR10233:SF14">
    <property type="entry name" value="TRANSLATION INITIATION FACTOR EIF-2B SUBUNIT DELTA"/>
    <property type="match status" value="1"/>
</dbReference>
<dbReference type="SUPFAM" id="SSF100950">
    <property type="entry name" value="NagB/RpiA/CoA transferase-like"/>
    <property type="match status" value="1"/>
</dbReference>
<accession>A0A8E2JXA7</accession>
<evidence type="ECO:0000256" key="10">
    <source>
        <dbReference type="SAM" id="MobiDB-lite"/>
    </source>
</evidence>
<evidence type="ECO:0000256" key="9">
    <source>
        <dbReference type="RuleBase" id="RU003814"/>
    </source>
</evidence>
<keyword evidence="3" id="KW-0963">Cytoplasm</keyword>
<organism evidence="11 12">
    <name type="scientific">Glonium stellatum</name>
    <dbReference type="NCBI Taxonomy" id="574774"/>
    <lineage>
        <taxon>Eukaryota</taxon>
        <taxon>Fungi</taxon>
        <taxon>Dikarya</taxon>
        <taxon>Ascomycota</taxon>
        <taxon>Pezizomycotina</taxon>
        <taxon>Dothideomycetes</taxon>
        <taxon>Pleosporomycetidae</taxon>
        <taxon>Gloniales</taxon>
        <taxon>Gloniaceae</taxon>
        <taxon>Glonium</taxon>
    </lineage>
</organism>
<protein>
    <recommendedName>
        <fullName evidence="6">Translation initiation factor eIF2B subunit delta</fullName>
    </recommendedName>
    <alternativeName>
        <fullName evidence="7">eIF2B GDP-GTP exchange factor subunit delta</fullName>
    </alternativeName>
</protein>
<evidence type="ECO:0000256" key="7">
    <source>
        <dbReference type="ARBA" id="ARBA00044356"/>
    </source>
</evidence>
<feature type="compositionally biased region" description="Polar residues" evidence="10">
    <location>
        <begin position="1"/>
        <end position="34"/>
    </location>
</feature>
<comment type="subcellular location">
    <subcellularLocation>
        <location evidence="1">Cytoplasm</location>
        <location evidence="1">Cytosol</location>
    </subcellularLocation>
</comment>
<keyword evidence="4" id="KW-0396">Initiation factor</keyword>
<evidence type="ECO:0000256" key="1">
    <source>
        <dbReference type="ARBA" id="ARBA00004514"/>
    </source>
</evidence>
<sequence length="501" mass="53943">MSNQPPSSSQELPASIPNASDQKPRQSQGENQKTVGADPAAPPALSGAELKKRAKAEKAAKRAQQKAAGPPKEVKSAVKESKQGAKETKQAPKESKQLPKEAEKSRPMPLRRRGSQTAPPPKDLKKDTKQVGLFGHLYGQPRQHTVVGAAKEVHPAVLALGLQMSSYVICGSTSRCVAMLLAFKSVIESYTTPPGNSLARHLTAHHLSPQIDYLKSCRPISISMGNAIRWLKDVIIKIDPQVTESDAKSHLLSSIDNFILQRITAADELIAASASQKIQAGDVILTYASSSIVQSTLIKAHKAGTPFRVIVVDSKPLFEGRKLARNLAAHGLQVQYSLVSAAAHAVKEATKVFLGAHAMMSNGRLYSRVGTAVVAMLAHERDIPVIVCCESVKFTERVALDSIVGNEVAPAEELLSEAEREALVGLKSKPADSENVTEAAGDAGERGKGEVLKWWREEPNLQMLNILYDVTPAEYIKMVVTEYGSLPPSSVPVVHRISTNT</sequence>
<feature type="compositionally biased region" description="Basic and acidic residues" evidence="10">
    <location>
        <begin position="72"/>
        <end position="106"/>
    </location>
</feature>
<evidence type="ECO:0000256" key="8">
    <source>
        <dbReference type="ARBA" id="ARBA00046432"/>
    </source>
</evidence>
<evidence type="ECO:0000256" key="5">
    <source>
        <dbReference type="ARBA" id="ARBA00022917"/>
    </source>
</evidence>
<evidence type="ECO:0000256" key="4">
    <source>
        <dbReference type="ARBA" id="ARBA00022540"/>
    </source>
</evidence>